<dbReference type="EMBL" id="AP019376">
    <property type="protein sequence ID" value="BBH90099.1"/>
    <property type="molecule type" value="Genomic_DNA"/>
</dbReference>
<dbReference type="EMBL" id="AP019376">
    <property type="protein sequence ID" value="BBH90164.1"/>
    <property type="molecule type" value="Genomic_DNA"/>
</dbReference>
<gene>
    <name evidence="1" type="ORF">KTC_48500</name>
    <name evidence="2" type="ORF">KTC_49150</name>
    <name evidence="3" type="ORF">KTC_49800</name>
</gene>
<dbReference type="AlphaFoldDB" id="A0A455SSP5"/>
<organism evidence="1">
    <name type="scientific">Thermosporothrix sp. COM3</name>
    <dbReference type="NCBI Taxonomy" id="2490863"/>
    <lineage>
        <taxon>Bacteria</taxon>
        <taxon>Bacillati</taxon>
        <taxon>Chloroflexota</taxon>
        <taxon>Ktedonobacteria</taxon>
        <taxon>Ktedonobacterales</taxon>
        <taxon>Thermosporotrichaceae</taxon>
        <taxon>Thermosporothrix</taxon>
    </lineage>
</organism>
<accession>A0A455SSP5</accession>
<name>A0A455SSP5_9CHLR</name>
<sequence length="79" mass="9462">MTFQRRTKKKRGEMAAQNYIPLEEVANQLQVTRATVYYYIKVLKLEKRRFPLDRRAYLAAQDVERIKKLKEDAARRSSN</sequence>
<dbReference type="Gene3D" id="1.10.1660.10">
    <property type="match status" value="1"/>
</dbReference>
<dbReference type="EMBL" id="AP019376">
    <property type="protein sequence ID" value="BBH90229.1"/>
    <property type="molecule type" value="Genomic_DNA"/>
</dbReference>
<evidence type="ECO:0000313" key="1">
    <source>
        <dbReference type="EMBL" id="BBH90099.1"/>
    </source>
</evidence>
<protein>
    <submittedName>
        <fullName evidence="1">Uncharacterized protein</fullName>
    </submittedName>
</protein>
<reference evidence="1" key="1">
    <citation type="submission" date="2018-12" db="EMBL/GenBank/DDBJ databases">
        <title>Novel natural products biosynthetic potential of the class Ktedonobacteria.</title>
        <authorList>
            <person name="Zheng Y."/>
            <person name="Saitou A."/>
            <person name="Wang C.M."/>
            <person name="Toyoda A."/>
            <person name="Minakuchi Y."/>
            <person name="Sekiguchi Y."/>
            <person name="Ueda K."/>
            <person name="Takano H."/>
            <person name="Sakai Y."/>
            <person name="Yokota A."/>
            <person name="Yabe S."/>
        </authorList>
    </citation>
    <scope>NUCLEOTIDE SEQUENCE</scope>
    <source>
        <strain evidence="1">COM3</strain>
    </source>
</reference>
<proteinExistence type="predicted"/>
<evidence type="ECO:0000313" key="3">
    <source>
        <dbReference type="EMBL" id="BBH90229.1"/>
    </source>
</evidence>
<evidence type="ECO:0000313" key="2">
    <source>
        <dbReference type="EMBL" id="BBH90164.1"/>
    </source>
</evidence>